<accession>A0ABP3WVC7</accession>
<dbReference type="EMBL" id="BAAAFD010000005">
    <property type="protein sequence ID" value="GAA0857210.1"/>
    <property type="molecule type" value="Genomic_DNA"/>
</dbReference>
<evidence type="ECO:0000313" key="2">
    <source>
        <dbReference type="Proteomes" id="UP001500359"/>
    </source>
</evidence>
<comment type="caution">
    <text evidence="1">The sequence shown here is derived from an EMBL/GenBank/DDBJ whole genome shotgun (WGS) entry which is preliminary data.</text>
</comment>
<protein>
    <recommendedName>
        <fullName evidence="3">Sulfotransferase family protein</fullName>
    </recommendedName>
</protein>
<dbReference type="Pfam" id="PF13469">
    <property type="entry name" value="Sulfotransfer_3"/>
    <property type="match status" value="1"/>
</dbReference>
<name>A0ABP3WVC7_9ALTE</name>
<organism evidence="1 2">
    <name type="scientific">Aliiglaciecola litoralis</name>
    <dbReference type="NCBI Taxonomy" id="582857"/>
    <lineage>
        <taxon>Bacteria</taxon>
        <taxon>Pseudomonadati</taxon>
        <taxon>Pseudomonadota</taxon>
        <taxon>Gammaproteobacteria</taxon>
        <taxon>Alteromonadales</taxon>
        <taxon>Alteromonadaceae</taxon>
        <taxon>Aliiglaciecola</taxon>
    </lineage>
</organism>
<evidence type="ECO:0000313" key="1">
    <source>
        <dbReference type="EMBL" id="GAA0857210.1"/>
    </source>
</evidence>
<dbReference type="InterPro" id="IPR027417">
    <property type="entry name" value="P-loop_NTPase"/>
</dbReference>
<evidence type="ECO:0008006" key="3">
    <source>
        <dbReference type="Google" id="ProtNLM"/>
    </source>
</evidence>
<keyword evidence="2" id="KW-1185">Reference proteome</keyword>
<dbReference type="Gene3D" id="3.40.50.300">
    <property type="entry name" value="P-loop containing nucleotide triphosphate hydrolases"/>
    <property type="match status" value="1"/>
</dbReference>
<reference evidence="2" key="1">
    <citation type="journal article" date="2019" name="Int. J. Syst. Evol. Microbiol.">
        <title>The Global Catalogue of Microorganisms (GCM) 10K type strain sequencing project: providing services to taxonomists for standard genome sequencing and annotation.</title>
        <authorList>
            <consortium name="The Broad Institute Genomics Platform"/>
            <consortium name="The Broad Institute Genome Sequencing Center for Infectious Disease"/>
            <person name="Wu L."/>
            <person name="Ma J."/>
        </authorList>
    </citation>
    <scope>NUCLEOTIDE SEQUENCE [LARGE SCALE GENOMIC DNA]</scope>
    <source>
        <strain evidence="2">JCM 15896</strain>
    </source>
</reference>
<dbReference type="RefSeq" id="WP_343859901.1">
    <property type="nucleotide sequence ID" value="NZ_BAAAFD010000005.1"/>
</dbReference>
<proteinExistence type="predicted"/>
<dbReference type="SUPFAM" id="SSF52540">
    <property type="entry name" value="P-loop containing nucleoside triphosphate hydrolases"/>
    <property type="match status" value="1"/>
</dbReference>
<dbReference type="Proteomes" id="UP001500359">
    <property type="component" value="Unassembled WGS sequence"/>
</dbReference>
<gene>
    <name evidence="1" type="ORF">GCM10009114_22100</name>
</gene>
<sequence>MMNKKALLICGQMRSGTTLLANFLNAQKSISVHRDRATVLFRTQDGIEHPLDFSLQIDQQQRESIQLSLDKNIRKIFEAKEKDNKRIEAGIEEQYMLKFDTKTCRNYRDIIHQCFEQMAAPQDSYVGTKVTLCEHNVPPFLQQFNGKAIGIVRNPLNVISSLISRQFFDGRKAPLASTYIRSWKRGTNRLLQCKDANLLLLKFEDFVGNKTETCEKLSAFLELDINPNIDQLFDYGLPWKGNSSFQQNLSVADESVITRKVTLPKHIEDEILSTCNDEMQKFGWI</sequence>